<keyword evidence="2" id="KW-1185">Reference proteome</keyword>
<accession>A0A3P3DEA7</accession>
<gene>
    <name evidence="1" type="ORF">EG244_14445</name>
</gene>
<proteinExistence type="predicted"/>
<sequence length="66" mass="6953">MSGKILRERAGVIAGITGVGVFGPGLQVQEAQVSGCVSGFYEKAVLVKGRVGFSEVMRWGKVAVVW</sequence>
<evidence type="ECO:0000313" key="1">
    <source>
        <dbReference type="EMBL" id="RRH72629.1"/>
    </source>
</evidence>
<name>A0A3P3DEA7_9RHOB</name>
<organism evidence="1 2">
    <name type="scientific">Falsigemmobacter faecalis</name>
    <dbReference type="NCBI Taxonomy" id="2488730"/>
    <lineage>
        <taxon>Bacteria</taxon>
        <taxon>Pseudomonadati</taxon>
        <taxon>Pseudomonadota</taxon>
        <taxon>Alphaproteobacteria</taxon>
        <taxon>Rhodobacterales</taxon>
        <taxon>Paracoccaceae</taxon>
        <taxon>Falsigemmobacter</taxon>
    </lineage>
</organism>
<comment type="caution">
    <text evidence="1">The sequence shown here is derived from an EMBL/GenBank/DDBJ whole genome shotgun (WGS) entry which is preliminary data.</text>
</comment>
<reference evidence="1 2" key="1">
    <citation type="submission" date="2018-11" db="EMBL/GenBank/DDBJ databases">
        <title>Gemmobacter sp. nov., YIM 102744-1 draft genome.</title>
        <authorList>
            <person name="Li G."/>
            <person name="Jiang Y."/>
        </authorList>
    </citation>
    <scope>NUCLEOTIDE SEQUENCE [LARGE SCALE GENOMIC DNA]</scope>
    <source>
        <strain evidence="1 2">YIM 102744-1</strain>
    </source>
</reference>
<protein>
    <submittedName>
        <fullName evidence="1">Uncharacterized protein</fullName>
    </submittedName>
</protein>
<dbReference type="Proteomes" id="UP000282125">
    <property type="component" value="Unassembled WGS sequence"/>
</dbReference>
<dbReference type="RefSeq" id="WP_124965698.1">
    <property type="nucleotide sequence ID" value="NZ_RRAZ01000022.1"/>
</dbReference>
<evidence type="ECO:0000313" key="2">
    <source>
        <dbReference type="Proteomes" id="UP000282125"/>
    </source>
</evidence>
<dbReference type="EMBL" id="RRAZ01000022">
    <property type="protein sequence ID" value="RRH72629.1"/>
    <property type="molecule type" value="Genomic_DNA"/>
</dbReference>
<dbReference type="AlphaFoldDB" id="A0A3P3DEA7"/>